<organism evidence="3 4">
    <name type="scientific">Kocuria rosea</name>
    <name type="common">Deinococcus erythromyxa</name>
    <name type="synonym">Micrococcus rubens</name>
    <dbReference type="NCBI Taxonomy" id="1275"/>
    <lineage>
        <taxon>Bacteria</taxon>
        <taxon>Bacillati</taxon>
        <taxon>Actinomycetota</taxon>
        <taxon>Actinomycetes</taxon>
        <taxon>Micrococcales</taxon>
        <taxon>Micrococcaceae</taxon>
        <taxon>Kocuria</taxon>
    </lineage>
</organism>
<sequence length="276" mass="28446">MSTETAKPSVLFVCAKNGGKSQMAAALMDRHAAGAVEVHSAGTTPGTRINALSAEVVAEVGADMSSGTPKPIDPGLLRSVDRVVVLGDEARVEPVEGMTGTIETWHTDEPSARGIEGAERMRLVRDDIDARVRRLLDELTAAPGPRIEVFEPALCCSTGVCGPDVDQALVEFTADLEHLRSRGVDITRHNLANDPQAFAGTPVVSDFLRVAGSAGLPLVLVDGVTVATGAYPDRSRLESLAGLSAAVPAAGPRPDLGLSAATAPDDTGCCGPTGCC</sequence>
<dbReference type="PANTHER" id="PTHR43428">
    <property type="entry name" value="ARSENATE REDUCTASE"/>
    <property type="match status" value="1"/>
</dbReference>
<dbReference type="InterPro" id="IPR036196">
    <property type="entry name" value="Ptyr_pPase_sf"/>
</dbReference>
<dbReference type="Gene3D" id="3.40.50.2300">
    <property type="match status" value="1"/>
</dbReference>
<protein>
    <submittedName>
        <fullName evidence="3">Arsenite efflux transporter metallochaperone ArsD</fullName>
    </submittedName>
</protein>
<dbReference type="NCBIfam" id="NF033727">
    <property type="entry name" value="chaperon_ArsD"/>
    <property type="match status" value="1"/>
</dbReference>
<evidence type="ECO:0000313" key="3">
    <source>
        <dbReference type="EMBL" id="TDL40215.1"/>
    </source>
</evidence>
<gene>
    <name evidence="3" type="primary">arsD</name>
    <name evidence="3" type="ORF">E2R59_14610</name>
</gene>
<dbReference type="PANTHER" id="PTHR43428:SF1">
    <property type="entry name" value="ARSENATE REDUCTASE"/>
    <property type="match status" value="1"/>
</dbReference>
<dbReference type="GO" id="GO:0045892">
    <property type="term" value="P:negative regulation of DNA-templated transcription"/>
    <property type="evidence" value="ECO:0007669"/>
    <property type="project" value="InterPro"/>
</dbReference>
<dbReference type="AlphaFoldDB" id="A0A4R5YA79"/>
<keyword evidence="1" id="KW-0059">Arsenical resistance</keyword>
<name>A0A4R5YA79_KOCRO</name>
<proteinExistence type="predicted"/>
<comment type="caution">
    <text evidence="3">The sequence shown here is derived from an EMBL/GenBank/DDBJ whole genome shotgun (WGS) entry which is preliminary data.</text>
</comment>
<dbReference type="InterPro" id="IPR023485">
    <property type="entry name" value="Ptyr_pPase"/>
</dbReference>
<dbReference type="EMBL" id="SMZT01000007">
    <property type="protein sequence ID" value="TDL40215.1"/>
    <property type="molecule type" value="Genomic_DNA"/>
</dbReference>
<accession>A0A4R5YA79</accession>
<evidence type="ECO:0000259" key="2">
    <source>
        <dbReference type="SMART" id="SM00226"/>
    </source>
</evidence>
<dbReference type="Pfam" id="PF01451">
    <property type="entry name" value="LMWPc"/>
    <property type="match status" value="1"/>
</dbReference>
<reference evidence="3 4" key="1">
    <citation type="submission" date="2019-03" db="EMBL/GenBank/DDBJ databases">
        <title>Genome Sequencing and Assembly of Various Microbes Isolated from Partially Reclaimed Soil and Acid Mine Drainage (AMD) Site.</title>
        <authorList>
            <person name="Steinbock B."/>
            <person name="Bechtold R."/>
            <person name="Sevigny J.L."/>
            <person name="Thomas D."/>
            <person name="Cuthill L.R."/>
            <person name="Aveiro Johannsen E.J."/>
            <person name="Thomas K."/>
            <person name="Ghosh A."/>
        </authorList>
    </citation>
    <scope>NUCLEOTIDE SEQUENCE [LARGE SCALE GENOMIC DNA]</scope>
    <source>
        <strain evidence="3 4">S-A3</strain>
    </source>
</reference>
<dbReference type="SUPFAM" id="SSF52788">
    <property type="entry name" value="Phosphotyrosine protein phosphatases I"/>
    <property type="match status" value="1"/>
</dbReference>
<dbReference type="Proteomes" id="UP000295163">
    <property type="component" value="Unassembled WGS sequence"/>
</dbReference>
<feature type="domain" description="Phosphotyrosine protein phosphatase I" evidence="2">
    <location>
        <begin position="8"/>
        <end position="138"/>
    </location>
</feature>
<evidence type="ECO:0000256" key="1">
    <source>
        <dbReference type="ARBA" id="ARBA00022849"/>
    </source>
</evidence>
<evidence type="ECO:0000313" key="4">
    <source>
        <dbReference type="Proteomes" id="UP000295163"/>
    </source>
</evidence>
<dbReference type="InterPro" id="IPR010712">
    <property type="entry name" value="Arsenical-R_ArsD"/>
</dbReference>
<dbReference type="SMART" id="SM00226">
    <property type="entry name" value="LMWPc"/>
    <property type="match status" value="1"/>
</dbReference>
<dbReference type="GO" id="GO:0046685">
    <property type="term" value="P:response to arsenic-containing substance"/>
    <property type="evidence" value="ECO:0007669"/>
    <property type="project" value="UniProtKB-KW"/>
</dbReference>
<dbReference type="Pfam" id="PF06953">
    <property type="entry name" value="ArsD"/>
    <property type="match status" value="1"/>
</dbReference>
<dbReference type="GO" id="GO:0003677">
    <property type="term" value="F:DNA binding"/>
    <property type="evidence" value="ECO:0007669"/>
    <property type="project" value="InterPro"/>
</dbReference>
<dbReference type="Gene3D" id="3.40.30.10">
    <property type="entry name" value="Glutaredoxin"/>
    <property type="match status" value="1"/>
</dbReference>